<sequence>MNSAYTSLFKPFTFRSGLEVDNRIMVAPMTHYSSNGDGTISEQELPYISARSEGPGVVITACANVTANGKAFPGQPGINDDAHIPGLKQLAEAIHEKGSKAVIQIHHGGVECPPELVPNGDVLSASDLPERGARALTDEEVKEVITGFGEATARAIEAGFDGVEIHGANGYLIQQFFSPHTNKRTDAWGGETATDRLAFPLAIVDAVKKVVAEKAPKNFLVGYRFSPEEPETPGLTMEDTFVLVDALAESQLDYLHVSLMEAHSKARRGADETRSRLSLLHERVGKLIPLVGVGSVHTPEEAVSVLEEGMDFVALGRGLLIEPNWVNLVKNGEEAHIQTVIKVSEKEKYVLPDPLWNVIMNAGGWVPFEE</sequence>
<dbReference type="InterPro" id="IPR051799">
    <property type="entry name" value="NADH_flavin_oxidoreductase"/>
</dbReference>
<dbReference type="RefSeq" id="WP_251610704.1">
    <property type="nucleotide sequence ID" value="NZ_JAMQJY010000003.1"/>
</dbReference>
<dbReference type="EMBL" id="JAMQJY010000003">
    <property type="protein sequence ID" value="MCM2677181.1"/>
    <property type="molecule type" value="Genomic_DNA"/>
</dbReference>
<reference evidence="4" key="1">
    <citation type="submission" date="2022-06" db="EMBL/GenBank/DDBJ databases">
        <title>Alkalicoccobacillus porphyridii sp. nov., isolated from a marine red alga, Porphyridium purpureum and reclassification of Shouchella plakortidis and Shouchella gibsonii as Alkalicoccobacillus plakortidis comb. nov. and Alkalicoccobacillus gibsonii comb. nov.</title>
        <authorList>
            <person name="Kim K.H."/>
            <person name="Lee J.K."/>
            <person name="Han D.M."/>
            <person name="Baek J.H."/>
            <person name="Jeon C.O."/>
        </authorList>
    </citation>
    <scope>NUCLEOTIDE SEQUENCE</scope>
    <source>
        <strain evidence="4">DSM 19153</strain>
    </source>
</reference>
<keyword evidence="2" id="KW-0560">Oxidoreductase</keyword>
<comment type="caution">
    <text evidence="4">The sequence shown here is derived from an EMBL/GenBank/DDBJ whole genome shotgun (WGS) entry which is preliminary data.</text>
</comment>
<dbReference type="PANTHER" id="PTHR43656:SF2">
    <property type="entry name" value="BINDING OXIDOREDUCTASE, PUTATIVE (AFU_ORTHOLOGUE AFUA_2G08260)-RELATED"/>
    <property type="match status" value="1"/>
</dbReference>
<organism evidence="4 5">
    <name type="scientific">Alkalicoccobacillus plakortidis</name>
    <dbReference type="NCBI Taxonomy" id="444060"/>
    <lineage>
        <taxon>Bacteria</taxon>
        <taxon>Bacillati</taxon>
        <taxon>Bacillota</taxon>
        <taxon>Bacilli</taxon>
        <taxon>Bacillales</taxon>
        <taxon>Bacillaceae</taxon>
        <taxon>Alkalicoccobacillus</taxon>
    </lineage>
</organism>
<dbReference type="PANTHER" id="PTHR43656">
    <property type="entry name" value="BINDING OXIDOREDUCTASE, PUTATIVE (AFU_ORTHOLOGUE AFUA_2G08260)-RELATED"/>
    <property type="match status" value="1"/>
</dbReference>
<evidence type="ECO:0000256" key="2">
    <source>
        <dbReference type="ARBA" id="ARBA00023002"/>
    </source>
</evidence>
<gene>
    <name evidence="4" type="ORF">NDM98_18250</name>
</gene>
<evidence type="ECO:0000313" key="5">
    <source>
        <dbReference type="Proteomes" id="UP001203665"/>
    </source>
</evidence>
<proteinExistence type="predicted"/>
<accession>A0ABT0XMQ0</accession>
<feature type="domain" description="NADH:flavin oxidoreductase/NADH oxidase N-terminal" evidence="3">
    <location>
        <begin position="7"/>
        <end position="333"/>
    </location>
</feature>
<evidence type="ECO:0000259" key="3">
    <source>
        <dbReference type="Pfam" id="PF00724"/>
    </source>
</evidence>
<dbReference type="Gene3D" id="3.20.20.70">
    <property type="entry name" value="Aldolase class I"/>
    <property type="match status" value="1"/>
</dbReference>
<dbReference type="InterPro" id="IPR001155">
    <property type="entry name" value="OxRdtase_FMN_N"/>
</dbReference>
<evidence type="ECO:0000256" key="1">
    <source>
        <dbReference type="ARBA" id="ARBA00022630"/>
    </source>
</evidence>
<name>A0ABT0XMQ0_9BACI</name>
<dbReference type="Pfam" id="PF00724">
    <property type="entry name" value="Oxidored_FMN"/>
    <property type="match status" value="1"/>
</dbReference>
<protein>
    <submittedName>
        <fullName evidence="4">NADH-dependent flavin oxidoreductase</fullName>
    </submittedName>
</protein>
<keyword evidence="1" id="KW-0285">Flavoprotein</keyword>
<dbReference type="InterPro" id="IPR013785">
    <property type="entry name" value="Aldolase_TIM"/>
</dbReference>
<dbReference type="SUPFAM" id="SSF51395">
    <property type="entry name" value="FMN-linked oxidoreductases"/>
    <property type="match status" value="1"/>
</dbReference>
<evidence type="ECO:0000313" key="4">
    <source>
        <dbReference type="EMBL" id="MCM2677181.1"/>
    </source>
</evidence>
<dbReference type="Proteomes" id="UP001203665">
    <property type="component" value="Unassembled WGS sequence"/>
</dbReference>
<dbReference type="CDD" id="cd04735">
    <property type="entry name" value="OYE_like_4_FMN"/>
    <property type="match status" value="1"/>
</dbReference>
<keyword evidence="5" id="KW-1185">Reference proteome</keyword>